<dbReference type="GO" id="GO:0004134">
    <property type="term" value="F:4-alpha-glucanotransferase activity"/>
    <property type="evidence" value="ECO:0007669"/>
    <property type="project" value="UniProtKB-EC"/>
</dbReference>
<evidence type="ECO:0000259" key="17">
    <source>
        <dbReference type="Pfam" id="PF06202"/>
    </source>
</evidence>
<keyword evidence="10" id="KW-0808">Transferase</keyword>
<proteinExistence type="inferred from homology"/>
<dbReference type="GO" id="GO:0005978">
    <property type="term" value="P:glycogen biosynthetic process"/>
    <property type="evidence" value="ECO:0007669"/>
    <property type="project" value="UniProtKB-KW"/>
</dbReference>
<dbReference type="NCBIfam" id="TIGR01531">
    <property type="entry name" value="glyc_debranch"/>
    <property type="match status" value="1"/>
</dbReference>
<dbReference type="FunFam" id="3.20.20.80:FF:000070">
    <property type="entry name" value="GDB1p Glycogen debranching enzyme"/>
    <property type="match status" value="1"/>
</dbReference>
<dbReference type="InterPro" id="IPR032788">
    <property type="entry name" value="AGL_central"/>
</dbReference>
<reference evidence="21 22" key="1">
    <citation type="journal article" date="2018" name="Gigascience">
        <title>Genomes of trombidid mites reveal novel predicted allergens and laterally-transferred genes associated with secondary metabolism.</title>
        <authorList>
            <person name="Dong X."/>
            <person name="Chaisiri K."/>
            <person name="Xia D."/>
            <person name="Armstrong S.D."/>
            <person name="Fang Y."/>
            <person name="Donnelly M.J."/>
            <person name="Kadowaki T."/>
            <person name="McGarry J.W."/>
            <person name="Darby A.C."/>
            <person name="Makepeace B.L."/>
        </authorList>
    </citation>
    <scope>NUCLEOTIDE SEQUENCE [LARGE SCALE GENOMIC DNA]</scope>
    <source>
        <strain evidence="21">UoL-WK</strain>
    </source>
</reference>
<feature type="domain" description="Eukaryotic glycogen debranching enzyme N-terminal" evidence="18">
    <location>
        <begin position="32"/>
        <end position="113"/>
    </location>
</feature>
<gene>
    <name evidence="21" type="ORF">B4U79_03532</name>
</gene>
<evidence type="ECO:0000256" key="9">
    <source>
        <dbReference type="ARBA" id="ARBA00022676"/>
    </source>
</evidence>
<dbReference type="InterPro" id="IPR017853">
    <property type="entry name" value="GH"/>
</dbReference>
<comment type="caution">
    <text evidence="21">The sequence shown here is derived from an EMBL/GenBank/DDBJ whole genome shotgun (WGS) entry which is preliminary data.</text>
</comment>
<dbReference type="PANTHER" id="PTHR10569:SF2">
    <property type="entry name" value="GLYCOGEN DEBRANCHING ENZYME"/>
    <property type="match status" value="1"/>
</dbReference>
<evidence type="ECO:0000259" key="20">
    <source>
        <dbReference type="Pfam" id="PF14702"/>
    </source>
</evidence>
<dbReference type="InterPro" id="IPR010401">
    <property type="entry name" value="AGL/Gdb1"/>
</dbReference>
<dbReference type="Gene3D" id="3.20.20.80">
    <property type="entry name" value="Glycosidases"/>
    <property type="match status" value="2"/>
</dbReference>
<dbReference type="InterPro" id="IPR032790">
    <property type="entry name" value="GDE_C"/>
</dbReference>
<dbReference type="InterPro" id="IPR032792">
    <property type="entry name" value="AGL_glucanoTrfase"/>
</dbReference>
<evidence type="ECO:0000256" key="1">
    <source>
        <dbReference type="ARBA" id="ARBA00000439"/>
    </source>
</evidence>
<protein>
    <recommendedName>
        <fullName evidence="7">Glycogen debranching enzyme</fullName>
        <ecNumber evidence="5">2.4.1.25</ecNumber>
        <ecNumber evidence="6">3.2.1.33</ecNumber>
    </recommendedName>
    <alternativeName>
        <fullName evidence="16">Glycogen debrancher</fullName>
    </alternativeName>
</protein>
<evidence type="ECO:0000256" key="11">
    <source>
        <dbReference type="ARBA" id="ARBA00022801"/>
    </source>
</evidence>
<dbReference type="STRING" id="1965070.A0A443R2Z0"/>
<dbReference type="EC" id="3.2.1.33" evidence="6"/>
<evidence type="ECO:0000259" key="19">
    <source>
        <dbReference type="Pfam" id="PF14701"/>
    </source>
</evidence>
<dbReference type="Pfam" id="PF14701">
    <property type="entry name" value="hDGE_amylase"/>
    <property type="match status" value="1"/>
</dbReference>
<keyword evidence="8" id="KW-0963">Cytoplasm</keyword>
<evidence type="ECO:0000256" key="16">
    <source>
        <dbReference type="ARBA" id="ARBA00031477"/>
    </source>
</evidence>
<comment type="catalytic activity">
    <reaction evidence="1">
        <text>Transfers a segment of a (1-&gt;4)-alpha-D-glucan to a new position in an acceptor, which may be glucose or a (1-&gt;4)-alpha-D-glucan.</text>
        <dbReference type="EC" id="2.4.1.25"/>
    </reaction>
</comment>
<dbReference type="SUPFAM" id="SSF51445">
    <property type="entry name" value="(Trans)glycosidases"/>
    <property type="match status" value="1"/>
</dbReference>
<evidence type="ECO:0000256" key="6">
    <source>
        <dbReference type="ARBA" id="ARBA00012778"/>
    </source>
</evidence>
<evidence type="ECO:0000256" key="2">
    <source>
        <dbReference type="ARBA" id="ARBA00000927"/>
    </source>
</evidence>
<dbReference type="InterPro" id="IPR006421">
    <property type="entry name" value="Glycogen_debranch_met"/>
</dbReference>
<dbReference type="InterPro" id="IPR008928">
    <property type="entry name" value="6-hairpin_glycosidase_sf"/>
</dbReference>
<keyword evidence="22" id="KW-1185">Reference proteome</keyword>
<evidence type="ECO:0000259" key="18">
    <source>
        <dbReference type="Pfam" id="PF14699"/>
    </source>
</evidence>
<feature type="domain" description="Glycogen debranching enzyme C-terminal" evidence="17">
    <location>
        <begin position="1044"/>
        <end position="1482"/>
    </location>
</feature>
<dbReference type="EC" id="2.4.1.25" evidence="5"/>
<evidence type="ECO:0000256" key="13">
    <source>
        <dbReference type="ARBA" id="ARBA00023268"/>
    </source>
</evidence>
<dbReference type="InterPro" id="IPR029436">
    <property type="entry name" value="AGL_euk_N"/>
</dbReference>
<sequence>MSNDSKMSLVLHRNQTLENRLFRVQKGCKVQFVRGSSLYGIDIEVNVNFPKDNVNFERSVYHTLETNSTSEQEVIAELIFALAGSFHYFFCTVGNKKDVLGSGYLLVEPELRVGNNLVLGLDSVQCQTVLSKCLGVFDEWKDRLKVAYKTGYNMIHFTPIQELGVSQSAYSLRDHKRLNSSFNSKTTTYTYDDVKQFVQFMEKEWKILSITDVVLNHTANESEWIHEHPDCVYNLDNSRHLRPAYLLDRVLWHTTLDIIDGKWDEQGLTIEINDEDHLSKLRDILLNHYLPKVKIYEMFLVNVEEVLKEFKPSLEAYLANKLDISTAQKSIVVIQDPEYRRYKSSVDIDSAIKYIVEKISRHDVSNQDWVQNCCNSLKAILEQKNNEITKEINYHLTSGVENVIHATRYERLQPHGPKIKFVSKVHPLVTQYFTHYGKDSDLENEESLIYDKRFSIFMMAHNGWVMNDNPLRNFAEPGSNVYLRRELIAWADSVKLRYGKKPDDCPFLWQYMKEYVEKTAEIFHGIRLDNCHSTPIELAEYLLDAARKIRPDLYLIAELFTSQEDLDNIFVNRLGITSLIRESLAAWNAHELGRYIYRFGGEPTGAFVRVDARPLTPSVAHAILFDLTHDNESPVIKRSSFDLLPTAAVVAMSYSATGSNRGYDELVPHHIHVVKESRPYAVFDESDSRPDGVSMKTGIMAAKKLFNDLHLRLGKEGYAEIFVDQVDPNTIAITRHNPITHKSVVLVARTSFSVPANPEETGYIRPIRIAGRINEVLFETKMSGNQEYEKNSGFINGLKNFTAKIKQHLQVSESDMVQVDLTLDGFNEVKFVNFTPSSVIAFDVSLDSHHINAINELRSVISCKDEIKSIVDSLTLNDLNFILFRIEQEERDEFAGGVYNIPNFTSFVYCGFVGLYFYWRDIRTKNDLGHPICDNLRNGHWLPRYIADRLKKRETTKPLGLWLEKSFNPLSLIPPTFKPRYFDIIITPVYMLLIERLWSLCSDFIQNGSNFIKLLALGSVALVGFNSSSPLPPLASSIYLKSPPVTIAAGLPHFASGYMRNWGRDTFISLRGLLLVTGRFDDACNIILGFAGCLRHGLIPNLLDRGVNARYNCRDAVWWWLQSIKDYISIVPNGEKILSLPVKRLYPKDDDDAKIDTEIIEELQVVMQEALQRHFEGINFIERNAGPKIDSQMTEKGFNIKAGVNRKTGFVFGGNEWNCGTWMDKMGSSAKAGNKGKPSSPRDGSAIELIGLSKSVVTWLGDLYKNGAYKFDGVEAQGEKWTWNHWAKLIQDNFEKYFWIDSDSRNFSENVNVKLVNRLGIYKDSFGATHEWQDYQLRPNLVIAMAVAPELFDASHAQKALSLVEEVLVGPLGMKTLDPSDWNYRGDYDNSNDSDDYKVAHGFNYHQGPEWLWPLGYYLRARLEFDENKSGAIKHINELLSNHYQHLESTPWMGLPELTNSNGKECWDSCKNQAWSAATILDVLFDIYKLPKM</sequence>
<keyword evidence="11" id="KW-0378">Hydrolase</keyword>
<dbReference type="EMBL" id="NCKU01002413">
    <property type="protein sequence ID" value="RWS09635.1"/>
    <property type="molecule type" value="Genomic_DNA"/>
</dbReference>
<accession>A0A443R2Z0</accession>
<dbReference type="GO" id="GO:0005737">
    <property type="term" value="C:cytoplasm"/>
    <property type="evidence" value="ECO:0007669"/>
    <property type="project" value="UniProtKB-SubCell"/>
</dbReference>
<dbReference type="Pfam" id="PF14699">
    <property type="entry name" value="hGDE_N"/>
    <property type="match status" value="1"/>
</dbReference>
<feature type="domain" description="Glycogen debranching enzyme glucanotransferase" evidence="19">
    <location>
        <begin position="119"/>
        <end position="554"/>
    </location>
</feature>
<evidence type="ECO:0000313" key="22">
    <source>
        <dbReference type="Proteomes" id="UP000285301"/>
    </source>
</evidence>
<dbReference type="CDD" id="cd11327">
    <property type="entry name" value="AmyAc_Glg_debranch_2"/>
    <property type="match status" value="1"/>
</dbReference>
<dbReference type="GO" id="GO:0005980">
    <property type="term" value="P:glycogen catabolic process"/>
    <property type="evidence" value="ECO:0007669"/>
    <property type="project" value="InterPro"/>
</dbReference>
<evidence type="ECO:0000256" key="15">
    <source>
        <dbReference type="ARBA" id="ARBA00025780"/>
    </source>
</evidence>
<comment type="function">
    <text evidence="3">Multifunctional enzyme acting as 1,4-alpha-D-glucan:1,4-alpha-D-glucan 4-alpha-D-glycosyltransferase and amylo-1,6-glucosidase in glycogen degradation.</text>
</comment>
<dbReference type="Pfam" id="PF06202">
    <property type="entry name" value="GDE_C"/>
    <property type="match status" value="1"/>
</dbReference>
<dbReference type="FunFam" id="1.50.10.10:FF:000039">
    <property type="entry name" value="Glycogen debranching enzyme Gdb1, putative"/>
    <property type="match status" value="1"/>
</dbReference>
<feature type="domain" description="Glycogen debranching enzyme central" evidence="20">
    <location>
        <begin position="698"/>
        <end position="950"/>
    </location>
</feature>
<keyword evidence="12" id="KW-0320">Glycogen biosynthesis</keyword>
<evidence type="ECO:0000256" key="14">
    <source>
        <dbReference type="ARBA" id="ARBA00023295"/>
    </source>
</evidence>
<dbReference type="OrthoDB" id="10248904at2759"/>
<evidence type="ECO:0000256" key="10">
    <source>
        <dbReference type="ARBA" id="ARBA00022679"/>
    </source>
</evidence>
<evidence type="ECO:0000256" key="4">
    <source>
        <dbReference type="ARBA" id="ARBA00004496"/>
    </source>
</evidence>
<keyword evidence="9" id="KW-0328">Glycosyltransferase</keyword>
<dbReference type="PANTHER" id="PTHR10569">
    <property type="entry name" value="GLYCOGEN DEBRANCHING ENZYME"/>
    <property type="match status" value="1"/>
</dbReference>
<dbReference type="GO" id="GO:0004135">
    <property type="term" value="F:amylo-alpha-1,6-glucosidase activity"/>
    <property type="evidence" value="ECO:0007669"/>
    <property type="project" value="UniProtKB-EC"/>
</dbReference>
<name>A0A443R2Z0_9ACAR</name>
<dbReference type="Pfam" id="PF14702">
    <property type="entry name" value="hGDE_central"/>
    <property type="match status" value="1"/>
</dbReference>
<evidence type="ECO:0000256" key="3">
    <source>
        <dbReference type="ARBA" id="ARBA00003530"/>
    </source>
</evidence>
<dbReference type="FunFam" id="3.20.20.80:FF:000108">
    <property type="entry name" value="glycogen debranching enzyme"/>
    <property type="match status" value="1"/>
</dbReference>
<dbReference type="SUPFAM" id="SSF48208">
    <property type="entry name" value="Six-hairpin glycosidases"/>
    <property type="match status" value="1"/>
</dbReference>
<evidence type="ECO:0000256" key="12">
    <source>
        <dbReference type="ARBA" id="ARBA00023056"/>
    </source>
</evidence>
<dbReference type="Proteomes" id="UP000285301">
    <property type="component" value="Unassembled WGS sequence"/>
</dbReference>
<organism evidence="21 22">
    <name type="scientific">Dinothrombium tinctorium</name>
    <dbReference type="NCBI Taxonomy" id="1965070"/>
    <lineage>
        <taxon>Eukaryota</taxon>
        <taxon>Metazoa</taxon>
        <taxon>Ecdysozoa</taxon>
        <taxon>Arthropoda</taxon>
        <taxon>Chelicerata</taxon>
        <taxon>Arachnida</taxon>
        <taxon>Acari</taxon>
        <taxon>Acariformes</taxon>
        <taxon>Trombidiformes</taxon>
        <taxon>Prostigmata</taxon>
        <taxon>Anystina</taxon>
        <taxon>Parasitengona</taxon>
        <taxon>Trombidioidea</taxon>
        <taxon>Trombidiidae</taxon>
        <taxon>Dinothrombium</taxon>
    </lineage>
</organism>
<comment type="similarity">
    <text evidence="15">Belongs to the glycogen debranching enzyme family.</text>
</comment>
<evidence type="ECO:0000256" key="8">
    <source>
        <dbReference type="ARBA" id="ARBA00022490"/>
    </source>
</evidence>
<keyword evidence="13" id="KW-0511">Multifunctional enzyme</keyword>
<evidence type="ECO:0000313" key="21">
    <source>
        <dbReference type="EMBL" id="RWS09635.1"/>
    </source>
</evidence>
<keyword evidence="14" id="KW-0326">Glycosidase</keyword>
<evidence type="ECO:0000256" key="5">
    <source>
        <dbReference type="ARBA" id="ARBA00012560"/>
    </source>
</evidence>
<evidence type="ECO:0000256" key="7">
    <source>
        <dbReference type="ARBA" id="ARBA00020723"/>
    </source>
</evidence>
<comment type="subcellular location">
    <subcellularLocation>
        <location evidence="4">Cytoplasm</location>
    </subcellularLocation>
</comment>
<comment type="catalytic activity">
    <reaction evidence="2">
        <text>Hydrolysis of (1-&gt;6)-alpha-D-glucosidic branch linkages in glycogen phosphorylase limit dextrin.</text>
        <dbReference type="EC" id="3.2.1.33"/>
    </reaction>
</comment>